<dbReference type="VEuPathDB" id="FungiDB:CPAG_06818"/>
<accession>A0A0J6IFB5</accession>
<dbReference type="Proteomes" id="UP000054567">
    <property type="component" value="Unassembled WGS sequence"/>
</dbReference>
<reference evidence="2" key="3">
    <citation type="journal article" date="2010" name="Genome Res.">
        <title>Population genomic sequencing of Coccidioides fungi reveals recent hybridization and transposon control.</title>
        <authorList>
            <person name="Neafsey D.E."/>
            <person name="Barker B.M."/>
            <person name="Sharpton T.J."/>
            <person name="Stajich J.E."/>
            <person name="Park D.J."/>
            <person name="Whiston E."/>
            <person name="Hung C.-Y."/>
            <person name="McMahan C."/>
            <person name="White J."/>
            <person name="Sykes S."/>
            <person name="Heiman D."/>
            <person name="Young S."/>
            <person name="Zeng Q."/>
            <person name="Abouelleil A."/>
            <person name="Aftuck L."/>
            <person name="Bessette D."/>
            <person name="Brown A."/>
            <person name="FitzGerald M."/>
            <person name="Lui A."/>
            <person name="Macdonald J.P."/>
            <person name="Priest M."/>
            <person name="Orbach M.J."/>
            <person name="Galgiani J.N."/>
            <person name="Kirkland T.N."/>
            <person name="Cole G.T."/>
            <person name="Birren B.W."/>
            <person name="Henn M.R."/>
            <person name="Taylor J.W."/>
            <person name="Rounsley S.D."/>
        </authorList>
    </citation>
    <scope>NUCLEOTIDE SEQUENCE [LARGE SCALE GENOMIC DNA]</scope>
    <source>
        <strain evidence="2">RMSCC 3488</strain>
    </source>
</reference>
<reference evidence="1 2" key="1">
    <citation type="submission" date="2007-06" db="EMBL/GenBank/DDBJ databases">
        <title>The Genome Sequence of Coccidioides posadasii RMSCC_3488.</title>
        <authorList>
            <consortium name="Coccidioides Genome Resources Consortium"/>
            <consortium name="The Broad Institute Genome Sequencing Platform"/>
            <person name="Henn M.R."/>
            <person name="Sykes S."/>
            <person name="Young S."/>
            <person name="Jaffe D."/>
            <person name="Berlin A."/>
            <person name="Alvarez P."/>
            <person name="Butler J."/>
            <person name="Gnerre S."/>
            <person name="Grabherr M."/>
            <person name="Mauceli E."/>
            <person name="Brockman W."/>
            <person name="Kodira C."/>
            <person name="Alvarado L."/>
            <person name="Zeng Q."/>
            <person name="Crawford M."/>
            <person name="Antoine C."/>
            <person name="Devon K."/>
            <person name="Galgiani J."/>
            <person name="Orsborn K."/>
            <person name="Lewis M.L."/>
            <person name="Nusbaum C."/>
            <person name="Galagan J."/>
            <person name="Birren B."/>
        </authorList>
    </citation>
    <scope>NUCLEOTIDE SEQUENCE [LARGE SCALE GENOMIC DNA]</scope>
    <source>
        <strain evidence="1 2">RMSCC 3488</strain>
    </source>
</reference>
<protein>
    <submittedName>
        <fullName evidence="1">Uncharacterized protein</fullName>
    </submittedName>
</protein>
<dbReference type="EMBL" id="DS268112">
    <property type="protein sequence ID" value="KMM70507.1"/>
    <property type="molecule type" value="Genomic_DNA"/>
</dbReference>
<name>A0A0J6IFB5_COCPO</name>
<evidence type="ECO:0000313" key="1">
    <source>
        <dbReference type="EMBL" id="KMM70507.1"/>
    </source>
</evidence>
<evidence type="ECO:0000313" key="2">
    <source>
        <dbReference type="Proteomes" id="UP000054567"/>
    </source>
</evidence>
<proteinExistence type="predicted"/>
<reference evidence="2" key="2">
    <citation type="journal article" date="2009" name="Genome Res.">
        <title>Comparative genomic analyses of the human fungal pathogens Coccidioides and their relatives.</title>
        <authorList>
            <person name="Sharpton T.J."/>
            <person name="Stajich J.E."/>
            <person name="Rounsley S.D."/>
            <person name="Gardner M.J."/>
            <person name="Wortman J.R."/>
            <person name="Jordar V.S."/>
            <person name="Maiti R."/>
            <person name="Kodira C.D."/>
            <person name="Neafsey D.E."/>
            <person name="Zeng Q."/>
            <person name="Hung C.-Y."/>
            <person name="McMahan C."/>
            <person name="Muszewska A."/>
            <person name="Grynberg M."/>
            <person name="Mandel M.A."/>
            <person name="Kellner E.M."/>
            <person name="Barker B.M."/>
            <person name="Galgiani J.N."/>
            <person name="Orbach M.J."/>
            <person name="Kirkland T.N."/>
            <person name="Cole G.T."/>
            <person name="Henn M.R."/>
            <person name="Birren B.W."/>
            <person name="Taylor J.W."/>
        </authorList>
    </citation>
    <scope>NUCLEOTIDE SEQUENCE [LARGE SCALE GENOMIC DNA]</scope>
    <source>
        <strain evidence="2">RMSCC 3488</strain>
    </source>
</reference>
<gene>
    <name evidence="1" type="ORF">CPAG_06818</name>
</gene>
<organism evidence="1 2">
    <name type="scientific">Coccidioides posadasii RMSCC 3488</name>
    <dbReference type="NCBI Taxonomy" id="454284"/>
    <lineage>
        <taxon>Eukaryota</taxon>
        <taxon>Fungi</taxon>
        <taxon>Dikarya</taxon>
        <taxon>Ascomycota</taxon>
        <taxon>Pezizomycotina</taxon>
        <taxon>Eurotiomycetes</taxon>
        <taxon>Eurotiomycetidae</taxon>
        <taxon>Onygenales</taxon>
        <taxon>Onygenaceae</taxon>
        <taxon>Coccidioides</taxon>
    </lineage>
</organism>
<dbReference type="AlphaFoldDB" id="A0A0J6IFB5"/>
<sequence>MCDNPDRGAKALEPDLTKIRPFISIFLQEQTTTYQEGRITLTPRSGDCSQPLSGQTIKKMETLYVTQMDDLHKGGMAKAVAGLEGMTDIGRNHNIRLERIASFNRNFAIFKLPCEAIANQVSGGSVIVSNVLLRSWFWVCTALKIW</sequence>